<comment type="subcellular location">
    <subcellularLocation>
        <location evidence="1">Cell membrane</location>
        <topology evidence="1">Multi-pass membrane protein</topology>
    </subcellularLocation>
</comment>
<keyword evidence="4 6" id="KW-1133">Transmembrane helix</keyword>
<keyword evidence="5 6" id="KW-0472">Membrane</keyword>
<evidence type="ECO:0000256" key="2">
    <source>
        <dbReference type="ARBA" id="ARBA00022475"/>
    </source>
</evidence>
<evidence type="ECO:0000256" key="4">
    <source>
        <dbReference type="ARBA" id="ARBA00022989"/>
    </source>
</evidence>
<feature type="transmembrane region" description="Helical" evidence="6">
    <location>
        <begin position="326"/>
        <end position="348"/>
    </location>
</feature>
<dbReference type="EMBL" id="JASCTH010000032">
    <property type="protein sequence ID" value="MDI6104273.1"/>
    <property type="molecule type" value="Genomic_DNA"/>
</dbReference>
<feature type="domain" description="ABC3 transporter permease C-terminal" evidence="7">
    <location>
        <begin position="280"/>
        <end position="378"/>
    </location>
</feature>
<dbReference type="RefSeq" id="WP_282765635.1">
    <property type="nucleotide sequence ID" value="NZ_JASCTH010000032.1"/>
</dbReference>
<feature type="transmembrane region" description="Helical" evidence="6">
    <location>
        <begin position="969"/>
        <end position="990"/>
    </location>
</feature>
<keyword evidence="2" id="KW-1003">Cell membrane</keyword>
<keyword evidence="9" id="KW-1185">Reference proteome</keyword>
<feature type="transmembrane region" description="Helical" evidence="6">
    <location>
        <begin position="874"/>
        <end position="894"/>
    </location>
</feature>
<evidence type="ECO:0000259" key="7">
    <source>
        <dbReference type="Pfam" id="PF02687"/>
    </source>
</evidence>
<evidence type="ECO:0000256" key="3">
    <source>
        <dbReference type="ARBA" id="ARBA00022692"/>
    </source>
</evidence>
<evidence type="ECO:0000256" key="1">
    <source>
        <dbReference type="ARBA" id="ARBA00004651"/>
    </source>
</evidence>
<protein>
    <submittedName>
        <fullName evidence="8">ABC transporter permease</fullName>
    </submittedName>
</protein>
<keyword evidence="3 6" id="KW-0812">Transmembrane</keyword>
<dbReference type="Pfam" id="PF02687">
    <property type="entry name" value="FtsX"/>
    <property type="match status" value="1"/>
</dbReference>
<evidence type="ECO:0000256" key="6">
    <source>
        <dbReference type="SAM" id="Phobius"/>
    </source>
</evidence>
<accession>A0ABT6WX07</accession>
<feature type="transmembrane region" description="Helical" evidence="6">
    <location>
        <begin position="360"/>
        <end position="387"/>
    </location>
</feature>
<name>A0ABT6WX07_9ACTN</name>
<feature type="transmembrane region" description="Helical" evidence="6">
    <location>
        <begin position="489"/>
        <end position="509"/>
    </location>
</feature>
<feature type="transmembrane region" description="Helical" evidence="6">
    <location>
        <begin position="408"/>
        <end position="425"/>
    </location>
</feature>
<organism evidence="8 9">
    <name type="scientific">Actinoplanes sandaracinus</name>
    <dbReference type="NCBI Taxonomy" id="3045177"/>
    <lineage>
        <taxon>Bacteria</taxon>
        <taxon>Bacillati</taxon>
        <taxon>Actinomycetota</taxon>
        <taxon>Actinomycetes</taxon>
        <taxon>Micromonosporales</taxon>
        <taxon>Micromonosporaceae</taxon>
        <taxon>Actinoplanes</taxon>
    </lineage>
</organism>
<proteinExistence type="predicted"/>
<feature type="transmembrane region" description="Helical" evidence="6">
    <location>
        <begin position="437"/>
        <end position="457"/>
    </location>
</feature>
<evidence type="ECO:0000256" key="5">
    <source>
        <dbReference type="ARBA" id="ARBA00023136"/>
    </source>
</evidence>
<dbReference type="Proteomes" id="UP001241758">
    <property type="component" value="Unassembled WGS sequence"/>
</dbReference>
<feature type="transmembrane region" description="Helical" evidence="6">
    <location>
        <begin position="278"/>
        <end position="297"/>
    </location>
</feature>
<dbReference type="InterPro" id="IPR003838">
    <property type="entry name" value="ABC3_permease_C"/>
</dbReference>
<gene>
    <name evidence="8" type="ORF">QLQ12_37345</name>
</gene>
<sequence>MFALVFGAVRTRAAQALTILVLTAIAAAVAAAGPWYGFAAVGKAADAYLRAAPADQRIVTVTQRLDTEGRPDAALGRFTDQARAGLPPGAGAGTGGMTHHIEVRTGPGSVRVDLAHRQEFCDHVRLDGACPAARGEVAISHEAARRLGAGLGGNLEMLTIASGVPLSLRVVGLYALTDVTGPYWANRLFRAASGPDPLFTAAATFEHPQLLSPMMAYDVVLPDALLRGAGGFDLDAELTAADRRLGQSQLRLTSLARPLHQAIVRDRALILNGVTASGAQLLILTWFAIGLAGWYTLRDRRADAGLLKLRGVSRSGRLRLAWGQHLVPLVAGVLFGAPAGYLLAWALAGPVPAAADRATALTYSAAAVAAVLFGGLAVLAAVEATVLGRPVAALLQRAASGRGTWRPALVDTVLLAVAAVAIYQARSGGPADGLGRAALALATLAVGLVAARLLSLATDRGGAAALRSGRLLTGLTALRISRSPGTDRLFALVVVSVALFVTAAGGWAAENEARAARSAAELGAHRVLNVGAANRTVLLNAVRGADPGGREAMAVVRNRTENVQVLEVDTARLGAVAGWRPEYGRAATLPAAAAAAALTPLPLVTGDRLTLNARRDGPADVVLTLHLQHEGTGQPAAVGFGTLRGGDQTVTVPVTACATAPGCRIIRWDLTTPPNRTGRTEAPPAGTAVTVRGLGQGAPATPVLDATALGDIARWRVGTNGAALDLVAADGTLRLATDPNVTKEDRVGVEAWASDSLLPLPALLAGPVPERWVGGDALLPAYGEPVPVQVTGSVAALPAVGGAGLLVDLDTTRRLAADADPGGQFQVWLAPSARPGIVEALTAGGLTVTAETDVTAYADRLGVQSPAILVRFELLAGAAALLLAAAIVAVAATVDRRSLAEQFAALRVQGLPRRVAVRTGWAGTAALIISGLLGGVLAALLAIAVTRRAVPPFTDGWAVLAPPGPLDPLVAALAVAVALIVLGLTGLIALQPLMRSLREGEAGR</sequence>
<evidence type="ECO:0000313" key="9">
    <source>
        <dbReference type="Proteomes" id="UP001241758"/>
    </source>
</evidence>
<evidence type="ECO:0000313" key="8">
    <source>
        <dbReference type="EMBL" id="MDI6104273.1"/>
    </source>
</evidence>
<reference evidence="8 9" key="1">
    <citation type="submission" date="2023-05" db="EMBL/GenBank/DDBJ databases">
        <title>Actinoplanes sp. NEAU-A12 genome sequencing.</title>
        <authorList>
            <person name="Wang Z.-S."/>
        </authorList>
    </citation>
    <scope>NUCLEOTIDE SEQUENCE [LARGE SCALE GENOMIC DNA]</scope>
    <source>
        <strain evidence="8 9">NEAU-A12</strain>
    </source>
</reference>
<feature type="transmembrane region" description="Helical" evidence="6">
    <location>
        <begin position="915"/>
        <end position="945"/>
    </location>
</feature>
<comment type="caution">
    <text evidence="8">The sequence shown here is derived from an EMBL/GenBank/DDBJ whole genome shotgun (WGS) entry which is preliminary data.</text>
</comment>